<gene>
    <name evidence="1" type="ORF">HMPREF0551_1551</name>
</gene>
<comment type="caution">
    <text evidence="1">The sequence shown here is derived from an EMBL/GenBank/DDBJ whole genome shotgun (WGS) entry which is preliminary data.</text>
</comment>
<dbReference type="Proteomes" id="UP000011021">
    <property type="component" value="Unassembled WGS sequence"/>
</dbReference>
<name>E7RXY0_9BURK</name>
<evidence type="ECO:0000313" key="2">
    <source>
        <dbReference type="Proteomes" id="UP000011021"/>
    </source>
</evidence>
<dbReference type="HOGENOM" id="CLU_2369349_0_0_4"/>
<organism evidence="1 2">
    <name type="scientific">Lautropia mirabilis ATCC 51599</name>
    <dbReference type="NCBI Taxonomy" id="887898"/>
    <lineage>
        <taxon>Bacteria</taxon>
        <taxon>Pseudomonadati</taxon>
        <taxon>Pseudomonadota</taxon>
        <taxon>Betaproteobacteria</taxon>
        <taxon>Burkholderiales</taxon>
        <taxon>Burkholderiaceae</taxon>
        <taxon>Lautropia</taxon>
    </lineage>
</organism>
<dbReference type="EMBL" id="AEQP01000010">
    <property type="protein sequence ID" value="EFV94804.1"/>
    <property type="molecule type" value="Genomic_DNA"/>
</dbReference>
<accession>E7RXY0</accession>
<dbReference type="AlphaFoldDB" id="E7RXY0"/>
<reference evidence="1 2" key="1">
    <citation type="submission" date="2010-12" db="EMBL/GenBank/DDBJ databases">
        <authorList>
            <person name="Muzny D."/>
            <person name="Qin X."/>
            <person name="Deng J."/>
            <person name="Jiang H."/>
            <person name="Liu Y."/>
            <person name="Qu J."/>
            <person name="Song X.-Z."/>
            <person name="Zhang L."/>
            <person name="Thornton R."/>
            <person name="Coyle M."/>
            <person name="Francisco L."/>
            <person name="Jackson L."/>
            <person name="Javaid M."/>
            <person name="Korchina V."/>
            <person name="Kovar C."/>
            <person name="Mata R."/>
            <person name="Mathew T."/>
            <person name="Ngo R."/>
            <person name="Nguyen L."/>
            <person name="Nguyen N."/>
            <person name="Okwuonu G."/>
            <person name="Ongeri F."/>
            <person name="Pham C."/>
            <person name="Simmons D."/>
            <person name="Wilczek-Boney K."/>
            <person name="Hale W."/>
            <person name="Jakkamsetti A."/>
            <person name="Pham P."/>
            <person name="Ruth R."/>
            <person name="San Lucas F."/>
            <person name="Warren J."/>
            <person name="Zhang J."/>
            <person name="Zhao Z."/>
            <person name="Zhou C."/>
            <person name="Zhu D."/>
            <person name="Lee S."/>
            <person name="Bess C."/>
            <person name="Blankenburg K."/>
            <person name="Forbes L."/>
            <person name="Fu Q."/>
            <person name="Gubbala S."/>
            <person name="Hirani K."/>
            <person name="Jayaseelan J.C."/>
            <person name="Lara F."/>
            <person name="Munidasa M."/>
            <person name="Palculict T."/>
            <person name="Patil S."/>
            <person name="Pu L.-L."/>
            <person name="Saada N."/>
            <person name="Tang L."/>
            <person name="Weissenberger G."/>
            <person name="Zhu Y."/>
            <person name="Hemphill L."/>
            <person name="Shang Y."/>
            <person name="Youmans B."/>
            <person name="Ayvaz T."/>
            <person name="Ross M."/>
            <person name="Santibanez J."/>
            <person name="Aqrawi P."/>
            <person name="Gross S."/>
            <person name="Joshi V."/>
            <person name="Fowler G."/>
            <person name="Nazareth L."/>
            <person name="Reid J."/>
            <person name="Worley K."/>
            <person name="Petrosino J."/>
            <person name="Highlander S."/>
            <person name="Gibbs R."/>
        </authorList>
    </citation>
    <scope>NUCLEOTIDE SEQUENCE [LARGE SCALE GENOMIC DNA]</scope>
    <source>
        <strain evidence="1 2">ATCC 51599</strain>
    </source>
</reference>
<evidence type="ECO:0000313" key="1">
    <source>
        <dbReference type="EMBL" id="EFV94804.1"/>
    </source>
</evidence>
<keyword evidence="2" id="KW-1185">Reference proteome</keyword>
<proteinExistence type="predicted"/>
<dbReference type="STRING" id="887898.HMPREF0551_1551"/>
<sequence>MLHHRGGVTMIIKPDYSRADVSPEMAEIMCLFYNRTIPLSRAARMAGKSFCEMAIFLHTHGIPIFGTEQPDDPEIMEEVREYREQNGIDMPPYLR</sequence>
<protein>
    <submittedName>
        <fullName evidence="1">Uncharacterized protein</fullName>
    </submittedName>
</protein>